<protein>
    <submittedName>
        <fullName evidence="3">Heterokaryon incompatibility protein-domain-containing protein</fullName>
    </submittedName>
</protein>
<dbReference type="PANTHER" id="PTHR33112">
    <property type="entry name" value="DOMAIN PROTEIN, PUTATIVE-RELATED"/>
    <property type="match status" value="1"/>
</dbReference>
<dbReference type="Pfam" id="PF06985">
    <property type="entry name" value="HET"/>
    <property type="match status" value="1"/>
</dbReference>
<keyword evidence="4" id="KW-1185">Reference proteome</keyword>
<comment type="caution">
    <text evidence="3">The sequence shown here is derived from an EMBL/GenBank/DDBJ whole genome shotgun (WGS) entry which is preliminary data.</text>
</comment>
<dbReference type="EMBL" id="JAULSV010000004">
    <property type="protein sequence ID" value="KAK0646885.1"/>
    <property type="molecule type" value="Genomic_DNA"/>
</dbReference>
<evidence type="ECO:0000259" key="2">
    <source>
        <dbReference type="Pfam" id="PF06985"/>
    </source>
</evidence>
<accession>A0AA39Y7M2</accession>
<feature type="domain" description="Heterokaryon incompatibility" evidence="2">
    <location>
        <begin position="73"/>
        <end position="250"/>
    </location>
</feature>
<dbReference type="PANTHER" id="PTHR33112:SF16">
    <property type="entry name" value="HETEROKARYON INCOMPATIBILITY DOMAIN-CONTAINING PROTEIN"/>
    <property type="match status" value="1"/>
</dbReference>
<dbReference type="Proteomes" id="UP001174936">
    <property type="component" value="Unassembled WGS sequence"/>
</dbReference>
<sequence length="581" mass="65570">MGSCTRRSDDTIEQARIWLDDCLLQHSPDYCGPKHCTELPTRLIEIESIGSGVDGVASARLIRSITLPADTKYTTLSHCWGSTPFFTLSDGNLEEMYRSIPVARLPPAFQDAMSITLKLGQRYIWIDSLCIIQDSLGSADWVAESRKMDVVYGNSYCNLAATGFSDGQQPLPPRAPVQPGFRFPELSLDALDRLPRPPVPESSSHDPPEEEPLVPSHATRHSTYCIVSANDWDRQVSQAPLHRRAWVIQEQMLAPRILHFTETQVFWECSLRRYSREIPQGAFQSITADGALKSMAPMWMSEKNPLYSAWFYLIREYSGADLTRASDKLPAISGLAKIFQRKLDDEYLAGLWKGNIYTGLLWFAIDRVSHPSAYRAPSWSWASVDGRVRYFQQPRRPEHKRVIVTAIEEIATFTERQGDLFGPVSGGHIRLAGFPHQALLSGGPGVLPGRAWYLRQAKHDSAHPDAVCFETYVGPTSLKVSRDIEVFPSVPEIYWDQNIFFLPLFEQFLLKGKTEDAGFRRKVSGLVLRREKGTIGTYTKVGVFRSPSSSLDEMFSPDTSRLQEGEFERKDGEGRYVIRII</sequence>
<proteinExistence type="predicted"/>
<reference evidence="3" key="1">
    <citation type="submission" date="2023-06" db="EMBL/GenBank/DDBJ databases">
        <title>Genome-scale phylogeny and comparative genomics of the fungal order Sordariales.</title>
        <authorList>
            <consortium name="Lawrence Berkeley National Laboratory"/>
            <person name="Hensen N."/>
            <person name="Bonometti L."/>
            <person name="Westerberg I."/>
            <person name="Brannstrom I.O."/>
            <person name="Guillou S."/>
            <person name="Cros-Aarteil S."/>
            <person name="Calhoun S."/>
            <person name="Haridas S."/>
            <person name="Kuo A."/>
            <person name="Mondo S."/>
            <person name="Pangilinan J."/>
            <person name="Riley R."/>
            <person name="Labutti K."/>
            <person name="Andreopoulos B."/>
            <person name="Lipzen A."/>
            <person name="Chen C."/>
            <person name="Yanf M."/>
            <person name="Daum C."/>
            <person name="Ng V."/>
            <person name="Clum A."/>
            <person name="Steindorff A."/>
            <person name="Ohm R."/>
            <person name="Martin F."/>
            <person name="Silar P."/>
            <person name="Natvig D."/>
            <person name="Lalanne C."/>
            <person name="Gautier V."/>
            <person name="Ament-Velasquez S.L."/>
            <person name="Kruys A."/>
            <person name="Hutchinson M.I."/>
            <person name="Powell A.J."/>
            <person name="Barry K."/>
            <person name="Miller A.N."/>
            <person name="Grigoriev I.V."/>
            <person name="Debuchy R."/>
            <person name="Gladieux P."/>
            <person name="Thoren M.H."/>
            <person name="Johannesson H."/>
        </authorList>
    </citation>
    <scope>NUCLEOTIDE SEQUENCE</scope>
    <source>
        <strain evidence="3">SMH2532-1</strain>
    </source>
</reference>
<evidence type="ECO:0000313" key="3">
    <source>
        <dbReference type="EMBL" id="KAK0646885.1"/>
    </source>
</evidence>
<dbReference type="InterPro" id="IPR010730">
    <property type="entry name" value="HET"/>
</dbReference>
<name>A0AA39Y7M2_9PEZI</name>
<evidence type="ECO:0000256" key="1">
    <source>
        <dbReference type="SAM" id="MobiDB-lite"/>
    </source>
</evidence>
<feature type="region of interest" description="Disordered" evidence="1">
    <location>
        <begin position="194"/>
        <end position="217"/>
    </location>
</feature>
<gene>
    <name evidence="3" type="ORF">B0T16DRAFT_414423</name>
</gene>
<organism evidence="3 4">
    <name type="scientific">Cercophora newfieldiana</name>
    <dbReference type="NCBI Taxonomy" id="92897"/>
    <lineage>
        <taxon>Eukaryota</taxon>
        <taxon>Fungi</taxon>
        <taxon>Dikarya</taxon>
        <taxon>Ascomycota</taxon>
        <taxon>Pezizomycotina</taxon>
        <taxon>Sordariomycetes</taxon>
        <taxon>Sordariomycetidae</taxon>
        <taxon>Sordariales</taxon>
        <taxon>Lasiosphaeriaceae</taxon>
        <taxon>Cercophora</taxon>
    </lineage>
</organism>
<dbReference type="AlphaFoldDB" id="A0AA39Y7M2"/>
<evidence type="ECO:0000313" key="4">
    <source>
        <dbReference type="Proteomes" id="UP001174936"/>
    </source>
</evidence>